<dbReference type="OrthoDB" id="3625434at2"/>
<sequence>MILARPRPELFGPIHQVVHVFPTDQRAHRDRRRALCGFTAPATLLVPVGEISGMGCELCLAAMPADLLPGDATAASLPPAPPPNAAGNPYAIGLRGERVQHRIAANPVTTRFEGRDAVICACGVIGFLVRGEVPADYESCAECALESPSDRTFPSSG</sequence>
<organism evidence="1 2">
    <name type="scientific">Saccharopolyspora flava</name>
    <dbReference type="NCBI Taxonomy" id="95161"/>
    <lineage>
        <taxon>Bacteria</taxon>
        <taxon>Bacillati</taxon>
        <taxon>Actinomycetota</taxon>
        <taxon>Actinomycetes</taxon>
        <taxon>Pseudonocardiales</taxon>
        <taxon>Pseudonocardiaceae</taxon>
        <taxon>Saccharopolyspora</taxon>
    </lineage>
</organism>
<protein>
    <submittedName>
        <fullName evidence="1">Uncharacterized protein</fullName>
    </submittedName>
</protein>
<evidence type="ECO:0000313" key="1">
    <source>
        <dbReference type="EMBL" id="SFT08316.1"/>
    </source>
</evidence>
<gene>
    <name evidence="1" type="ORF">SAMN05660874_05567</name>
</gene>
<dbReference type="RefSeq" id="WP_139274187.1">
    <property type="nucleotide sequence ID" value="NZ_FOZX01000015.1"/>
</dbReference>
<name>A0A1I6V3Y9_9PSEU</name>
<dbReference type="AlphaFoldDB" id="A0A1I6V3Y9"/>
<dbReference type="Proteomes" id="UP000198852">
    <property type="component" value="Unassembled WGS sequence"/>
</dbReference>
<reference evidence="2" key="1">
    <citation type="submission" date="2016-10" db="EMBL/GenBank/DDBJ databases">
        <authorList>
            <person name="Varghese N."/>
            <person name="Submissions S."/>
        </authorList>
    </citation>
    <scope>NUCLEOTIDE SEQUENCE [LARGE SCALE GENOMIC DNA]</scope>
    <source>
        <strain evidence="2">DSM 44771</strain>
    </source>
</reference>
<proteinExistence type="predicted"/>
<keyword evidence="2" id="KW-1185">Reference proteome</keyword>
<accession>A0A1I6V3Y9</accession>
<evidence type="ECO:0000313" key="2">
    <source>
        <dbReference type="Proteomes" id="UP000198852"/>
    </source>
</evidence>
<dbReference type="EMBL" id="FOZX01000015">
    <property type="protein sequence ID" value="SFT08316.1"/>
    <property type="molecule type" value="Genomic_DNA"/>
</dbReference>